<evidence type="ECO:0000256" key="2">
    <source>
        <dbReference type="ARBA" id="ARBA00022741"/>
    </source>
</evidence>
<protein>
    <recommendedName>
        <fullName evidence="4">AIG1-type G domain-containing protein</fullName>
    </recommendedName>
</protein>
<evidence type="ECO:0000313" key="5">
    <source>
        <dbReference type="Ensembl" id="ENSCCRP00010086670.1"/>
    </source>
</evidence>
<reference evidence="5" key="2">
    <citation type="submission" date="2025-09" db="UniProtKB">
        <authorList>
            <consortium name="Ensembl"/>
        </authorList>
    </citation>
    <scope>IDENTIFICATION</scope>
</reference>
<evidence type="ECO:0000256" key="1">
    <source>
        <dbReference type="ARBA" id="ARBA00008535"/>
    </source>
</evidence>
<keyword evidence="2" id="KW-0547">Nucleotide-binding</keyword>
<dbReference type="SUPFAM" id="SSF52540">
    <property type="entry name" value="P-loop containing nucleoside triphosphate hydrolases"/>
    <property type="match status" value="1"/>
</dbReference>
<organism evidence="5 6">
    <name type="scientific">Cyprinus carpio</name>
    <name type="common">Common carp</name>
    <dbReference type="NCBI Taxonomy" id="7962"/>
    <lineage>
        <taxon>Eukaryota</taxon>
        <taxon>Metazoa</taxon>
        <taxon>Chordata</taxon>
        <taxon>Craniata</taxon>
        <taxon>Vertebrata</taxon>
        <taxon>Euteleostomi</taxon>
        <taxon>Actinopterygii</taxon>
        <taxon>Neopterygii</taxon>
        <taxon>Teleostei</taxon>
        <taxon>Ostariophysi</taxon>
        <taxon>Cypriniformes</taxon>
        <taxon>Cyprinidae</taxon>
        <taxon>Cyprininae</taxon>
        <taxon>Cyprinus</taxon>
    </lineage>
</organism>
<sequence>FCLKCKETYNTFLERQTSAENNNNERRLFLLGKTAVGKSATGNTILGKNALKSERSLSSITTQSEKKTSVITNKNRTRNCKEFSAL</sequence>
<accession>A0A8C1N3Z8</accession>
<evidence type="ECO:0000259" key="4">
    <source>
        <dbReference type="Pfam" id="PF04548"/>
    </source>
</evidence>
<dbReference type="PANTHER" id="PTHR10903">
    <property type="entry name" value="GTPASE, IMAP FAMILY MEMBER-RELATED"/>
    <property type="match status" value="1"/>
</dbReference>
<dbReference type="Ensembl" id="ENSCCRT00010096132.1">
    <property type="protein sequence ID" value="ENSCCRP00010086670.1"/>
    <property type="gene ID" value="ENSCCRG00010037849.1"/>
</dbReference>
<feature type="domain" description="AIG1-type G" evidence="4">
    <location>
        <begin position="27"/>
        <end position="71"/>
    </location>
</feature>
<comment type="similarity">
    <text evidence="1">Belongs to the TRAFAC class TrmE-Era-EngA-EngB-Septin-like GTPase superfamily. AIG1/Toc34/Toc159-like paraseptin GTPase family. IAN subfamily.</text>
</comment>
<dbReference type="InterPro" id="IPR006703">
    <property type="entry name" value="G_AIG1"/>
</dbReference>
<dbReference type="InterPro" id="IPR027417">
    <property type="entry name" value="P-loop_NTPase"/>
</dbReference>
<dbReference type="Gene3D" id="3.40.50.300">
    <property type="entry name" value="P-loop containing nucleotide triphosphate hydrolases"/>
    <property type="match status" value="1"/>
</dbReference>
<dbReference type="PANTHER" id="PTHR10903:SF186">
    <property type="entry name" value="GTPASE IMAP FAMILY MEMBER 4-LIKE-RELATED"/>
    <property type="match status" value="1"/>
</dbReference>
<reference evidence="5" key="1">
    <citation type="submission" date="2025-08" db="UniProtKB">
        <authorList>
            <consortium name="Ensembl"/>
        </authorList>
    </citation>
    <scope>IDENTIFICATION</scope>
</reference>
<dbReference type="GO" id="GO:0005525">
    <property type="term" value="F:GTP binding"/>
    <property type="evidence" value="ECO:0007669"/>
    <property type="project" value="UniProtKB-KW"/>
</dbReference>
<evidence type="ECO:0000313" key="6">
    <source>
        <dbReference type="Proteomes" id="UP000694427"/>
    </source>
</evidence>
<dbReference type="InterPro" id="IPR045058">
    <property type="entry name" value="GIMA/IAN/Toc"/>
</dbReference>
<keyword evidence="6" id="KW-1185">Reference proteome</keyword>
<keyword evidence="3" id="KW-0342">GTP-binding</keyword>
<proteinExistence type="inferred from homology"/>
<dbReference type="Proteomes" id="UP000694427">
    <property type="component" value="Unplaced"/>
</dbReference>
<dbReference type="Pfam" id="PF04548">
    <property type="entry name" value="AIG1"/>
    <property type="match status" value="1"/>
</dbReference>
<evidence type="ECO:0000256" key="3">
    <source>
        <dbReference type="ARBA" id="ARBA00023134"/>
    </source>
</evidence>
<name>A0A8C1N3Z8_CYPCA</name>
<dbReference type="AlphaFoldDB" id="A0A8C1N3Z8"/>